<feature type="non-terminal residue" evidence="1">
    <location>
        <position position="72"/>
    </location>
</feature>
<sequence>MEHYKGEERILYLKINGEFLPIGCLSDNSFSESAEAFETTTKGEASWKTNKILSQSYSISFSGIQILTKFLN</sequence>
<proteinExistence type="predicted"/>
<accession>A0A6J5N414</accession>
<gene>
    <name evidence="1" type="ORF">UFOVP638_1</name>
</gene>
<dbReference type="EMBL" id="LR796595">
    <property type="protein sequence ID" value="CAB4153482.1"/>
    <property type="molecule type" value="Genomic_DNA"/>
</dbReference>
<protein>
    <submittedName>
        <fullName evidence="1">Uncharacterized protein</fullName>
    </submittedName>
</protein>
<name>A0A6J5N414_9CAUD</name>
<reference evidence="1" key="1">
    <citation type="submission" date="2020-04" db="EMBL/GenBank/DDBJ databases">
        <authorList>
            <person name="Chiriac C."/>
            <person name="Salcher M."/>
            <person name="Ghai R."/>
            <person name="Kavagutti S V."/>
        </authorList>
    </citation>
    <scope>NUCLEOTIDE SEQUENCE</scope>
</reference>
<organism evidence="1">
    <name type="scientific">uncultured Caudovirales phage</name>
    <dbReference type="NCBI Taxonomy" id="2100421"/>
    <lineage>
        <taxon>Viruses</taxon>
        <taxon>Duplodnaviria</taxon>
        <taxon>Heunggongvirae</taxon>
        <taxon>Uroviricota</taxon>
        <taxon>Caudoviricetes</taxon>
        <taxon>Peduoviridae</taxon>
        <taxon>Maltschvirus</taxon>
        <taxon>Maltschvirus maltsch</taxon>
    </lineage>
</organism>
<evidence type="ECO:0000313" key="1">
    <source>
        <dbReference type="EMBL" id="CAB4153482.1"/>
    </source>
</evidence>